<dbReference type="GeneID" id="106168652"/>
<dbReference type="InParanoid" id="A0A2R2MKS3"/>
<dbReference type="RefSeq" id="XP_023930657.1">
    <property type="nucleotide sequence ID" value="XM_024074889.1"/>
</dbReference>
<sequence>MVYHLIQPSIVFADAIKTACVAFPREPGIVTVFPAYKANEQHPPFIAVLVSIGFCGDKMTKYEGFTVEYYSWDMPDMEAQRALSSQEAEENPIPPEKSAEIGQVIQNESEDLFNKHRNLTIISASPVKVTGGKVICTPCIVLYCRAKRVVPLGDSLFPESIEGIPVDVREGFVSLSMNNGNPQNPEEEHLGQNPTFYSDPLRVGCSIGLENLKRCGTLGMFVLCEQTLCFLTCYHVLRFHIDAPFKKGEKVCQPSDVDQETNIKFRQDLASRDKNRVCGVVRDFRFGNFSIHNKPYGIDVALVEIRDRGTYGIPAGLAPQTLRDLHLEESELSFNDACLGSDKDLSSHVMFKCGRQTGLTRGMVRFINGVVCRPDIVQYEAEQAGVPILCNELLSSMVEICGPRTGDNDCDSFAERGDSGAAVFYLKDGKPHIVGMVVAKTSYSAALISPIWPIFKLFNIELARIEEDMGTEPAMPEMLYTRGRSENMS</sequence>
<reference evidence="2" key="1">
    <citation type="submission" date="2025-08" db="UniProtKB">
        <authorList>
            <consortium name="RefSeq"/>
        </authorList>
    </citation>
    <scope>IDENTIFICATION</scope>
    <source>
        <tissue evidence="2">Gonads</tissue>
    </source>
</reference>
<organism evidence="1 2">
    <name type="scientific">Lingula anatina</name>
    <name type="common">Brachiopod</name>
    <name type="synonym">Lingula unguis</name>
    <dbReference type="NCBI Taxonomy" id="7574"/>
    <lineage>
        <taxon>Eukaryota</taxon>
        <taxon>Metazoa</taxon>
        <taxon>Spiralia</taxon>
        <taxon>Lophotrochozoa</taxon>
        <taxon>Brachiopoda</taxon>
        <taxon>Linguliformea</taxon>
        <taxon>Lingulata</taxon>
        <taxon>Lingulida</taxon>
        <taxon>Linguloidea</taxon>
        <taxon>Lingulidae</taxon>
        <taxon>Lingula</taxon>
    </lineage>
</organism>
<proteinExistence type="predicted"/>
<gene>
    <name evidence="2" type="primary">LOC106168652</name>
</gene>
<dbReference type="Proteomes" id="UP000085678">
    <property type="component" value="Unplaced"/>
</dbReference>
<keyword evidence="1" id="KW-1185">Reference proteome</keyword>
<dbReference type="OMA" id="GNIENDC"/>
<accession>A0A2R2MKS3</accession>
<dbReference type="AlphaFoldDB" id="A0A2R2MKS3"/>
<dbReference type="OrthoDB" id="6134048at2759"/>
<evidence type="ECO:0000313" key="2">
    <source>
        <dbReference type="RefSeq" id="XP_023930657.1"/>
    </source>
</evidence>
<evidence type="ECO:0000313" key="1">
    <source>
        <dbReference type="Proteomes" id="UP000085678"/>
    </source>
</evidence>
<protein>
    <submittedName>
        <fullName evidence="2">Uncharacterized protein LOC106168652</fullName>
    </submittedName>
</protein>
<dbReference type="KEGG" id="lak:106168652"/>
<name>A0A2R2MKS3_LINAN</name>